<dbReference type="STRING" id="746697.Aeqsu_0788"/>
<sequence length="63" mass="7367">METQYVTDKKGKKVAVILSIEEYQKMLEELEAVDDIKLYDEAKKNQEESIVAEEAFKSIEKNR</sequence>
<dbReference type="InterPro" id="IPR036165">
    <property type="entry name" value="YefM-like_sf"/>
</dbReference>
<organism evidence="2 3">
    <name type="scientific">Aequorivita sublithincola (strain DSM 14238 / LMG 21431 / ACAM 643 / 9-3)</name>
    <dbReference type="NCBI Taxonomy" id="746697"/>
    <lineage>
        <taxon>Bacteria</taxon>
        <taxon>Pseudomonadati</taxon>
        <taxon>Bacteroidota</taxon>
        <taxon>Flavobacteriia</taxon>
        <taxon>Flavobacteriales</taxon>
        <taxon>Flavobacteriaceae</taxon>
        <taxon>Aequorivita</taxon>
    </lineage>
</organism>
<dbReference type="OrthoDB" id="5773047at2"/>
<dbReference type="InterPro" id="IPR049537">
    <property type="entry name" value="RelB-like"/>
</dbReference>
<dbReference type="Proteomes" id="UP000006049">
    <property type="component" value="Chromosome"/>
</dbReference>
<dbReference type="EMBL" id="CP003280">
    <property type="protein sequence ID" value="AFL80293.1"/>
    <property type="molecule type" value="Genomic_DNA"/>
</dbReference>
<reference evidence="2 3" key="1">
    <citation type="submission" date="2012-06" db="EMBL/GenBank/DDBJ databases">
        <title>The complete genome of Aequorivita sublithincola DSM 14238.</title>
        <authorList>
            <consortium name="US DOE Joint Genome Institute (JGI-PGF)"/>
            <person name="Lucas S."/>
            <person name="Copeland A."/>
            <person name="Lapidus A."/>
            <person name="Goodwin L."/>
            <person name="Pitluck S."/>
            <person name="Peters L."/>
            <person name="Munk A.C.C."/>
            <person name="Kyrpides N."/>
            <person name="Mavromatis K."/>
            <person name="Pagani I."/>
            <person name="Ivanova N."/>
            <person name="Ovchinnikova G."/>
            <person name="Zeytun A."/>
            <person name="Detter J.C."/>
            <person name="Han C."/>
            <person name="Land M."/>
            <person name="Hauser L."/>
            <person name="Markowitz V."/>
            <person name="Cheng J.-F."/>
            <person name="Hugenholtz P."/>
            <person name="Woyke T."/>
            <person name="Wu D."/>
            <person name="Tindall B."/>
            <person name="Faehnrich R."/>
            <person name="Brambilla E."/>
            <person name="Klenk H.-P."/>
            <person name="Eisen J.A."/>
        </authorList>
    </citation>
    <scope>NUCLEOTIDE SEQUENCE [LARGE SCALE GENOMIC DNA]</scope>
    <source>
        <strain evidence="3">DSM 14238 / LMG 21431 / ACAM 643 / 9-3</strain>
    </source>
</reference>
<evidence type="ECO:0000256" key="1">
    <source>
        <dbReference type="ARBA" id="ARBA00009981"/>
    </source>
</evidence>
<dbReference type="KEGG" id="asl:Aeqsu_0788"/>
<dbReference type="eggNOG" id="ENOG5033G81">
    <property type="taxonomic scope" value="Bacteria"/>
</dbReference>
<gene>
    <name evidence="2" type="ordered locus">Aeqsu_0788</name>
</gene>
<dbReference type="SUPFAM" id="SSF143120">
    <property type="entry name" value="YefM-like"/>
    <property type="match status" value="1"/>
</dbReference>
<dbReference type="Pfam" id="PF18506">
    <property type="entry name" value="RelB-like"/>
    <property type="match status" value="1"/>
</dbReference>
<dbReference type="AlphaFoldDB" id="I3YTH5"/>
<dbReference type="HOGENOM" id="CLU_193823_0_0_10"/>
<protein>
    <submittedName>
        <fullName evidence="2">Phd_YefM</fullName>
    </submittedName>
</protein>
<name>I3YTH5_AEQSU</name>
<evidence type="ECO:0000313" key="3">
    <source>
        <dbReference type="Proteomes" id="UP000006049"/>
    </source>
</evidence>
<proteinExistence type="inferred from homology"/>
<dbReference type="RefSeq" id="WP_014781551.1">
    <property type="nucleotide sequence ID" value="NC_018013.1"/>
</dbReference>
<evidence type="ECO:0000313" key="2">
    <source>
        <dbReference type="EMBL" id="AFL80293.1"/>
    </source>
</evidence>
<dbReference type="PATRIC" id="fig|746697.3.peg.790"/>
<accession>I3YTH5</accession>
<comment type="similarity">
    <text evidence="1">Belongs to the phD/YefM antitoxin family.</text>
</comment>
<keyword evidence="3" id="KW-1185">Reference proteome</keyword>